<sequence length="337" mass="36435">MNITASRILKYALFAFAVLAALIVLFINRNLASLADLIYPGSLLWAHGSLLAVEAVAFFWFWRGVFGGREHLLHADDDSPEGRAAFARELVRRVRTNPHVLEADLVPSGPEDKERIDQCLALLNKKADAEIEQNARRVFLATALSQNGKLDALIVFISLCRLVWRISAIYNQRPHPREILSLYWAVVTTTFLALSLEELDITTEIGVGFGQALHAMAPAGLTASIPFAGKALQTVTAAAIDGTANCYLALRAGIITRNAYAYAFAEKRPSRAAVFREAGGILLSMSTSLMDKLGVGVADALTGAVRTAQNKTVRASKGLVKTIGVGLGMKSRETDQG</sequence>
<evidence type="ECO:0000256" key="2">
    <source>
        <dbReference type="ARBA" id="ARBA00022692"/>
    </source>
</evidence>
<dbReference type="EMBL" id="FLUQ01000001">
    <property type="protein sequence ID" value="SBW01167.1"/>
    <property type="molecule type" value="Genomic_DNA"/>
</dbReference>
<keyword evidence="2 5" id="KW-0812">Transmembrane</keyword>
<evidence type="ECO:0000313" key="6">
    <source>
        <dbReference type="EMBL" id="SBW01167.1"/>
    </source>
</evidence>
<feature type="transmembrane region" description="Helical" evidence="5">
    <location>
        <begin position="44"/>
        <end position="62"/>
    </location>
</feature>
<evidence type="ECO:0000256" key="1">
    <source>
        <dbReference type="ARBA" id="ARBA00004141"/>
    </source>
</evidence>
<evidence type="ECO:0000256" key="5">
    <source>
        <dbReference type="SAM" id="Phobius"/>
    </source>
</evidence>
<organism evidence="6">
    <name type="scientific">uncultured delta proteobacterium</name>
    <dbReference type="NCBI Taxonomy" id="34034"/>
    <lineage>
        <taxon>Bacteria</taxon>
        <taxon>Deltaproteobacteria</taxon>
        <taxon>environmental samples</taxon>
    </lineage>
</organism>
<comment type="subcellular location">
    <subcellularLocation>
        <location evidence="1">Membrane</location>
        <topology evidence="1">Multi-pass membrane protein</topology>
    </subcellularLocation>
</comment>
<dbReference type="Pfam" id="PF05128">
    <property type="entry name" value="DUF697"/>
    <property type="match status" value="1"/>
</dbReference>
<accession>A0A212JP19</accession>
<keyword evidence="3 5" id="KW-1133">Transmembrane helix</keyword>
<name>A0A212JP19_9DELT</name>
<evidence type="ECO:0008006" key="7">
    <source>
        <dbReference type="Google" id="ProtNLM"/>
    </source>
</evidence>
<dbReference type="AlphaFoldDB" id="A0A212JP19"/>
<protein>
    <recommendedName>
        <fullName evidence="7">TIGR01620 family protein</fullName>
    </recommendedName>
</protein>
<dbReference type="InterPro" id="IPR021147">
    <property type="entry name" value="DUF697"/>
</dbReference>
<reference evidence="6" key="1">
    <citation type="submission" date="2016-04" db="EMBL/GenBank/DDBJ databases">
        <authorList>
            <person name="Evans L.H."/>
            <person name="Alamgir A."/>
            <person name="Owens N."/>
            <person name="Weber N.D."/>
            <person name="Virtaneva K."/>
            <person name="Barbian K."/>
            <person name="Babar A."/>
            <person name="Rosenke K."/>
        </authorList>
    </citation>
    <scope>NUCLEOTIDE SEQUENCE</scope>
    <source>
        <strain evidence="6">86</strain>
    </source>
</reference>
<gene>
    <name evidence="6" type="ORF">KL86DPRO_11910</name>
</gene>
<dbReference type="GO" id="GO:0016020">
    <property type="term" value="C:membrane"/>
    <property type="evidence" value="ECO:0007669"/>
    <property type="project" value="UniProtKB-SubCell"/>
</dbReference>
<keyword evidence="4 5" id="KW-0472">Membrane</keyword>
<evidence type="ECO:0000256" key="4">
    <source>
        <dbReference type="ARBA" id="ARBA00023136"/>
    </source>
</evidence>
<evidence type="ECO:0000256" key="3">
    <source>
        <dbReference type="ARBA" id="ARBA00022989"/>
    </source>
</evidence>
<proteinExistence type="predicted"/>